<dbReference type="InterPro" id="IPR016162">
    <property type="entry name" value="Ald_DH_N"/>
</dbReference>
<dbReference type="Gene3D" id="1.20.1090.10">
    <property type="entry name" value="Dehydroquinate synthase-like - alpha domain"/>
    <property type="match status" value="1"/>
</dbReference>
<evidence type="ECO:0000256" key="1">
    <source>
        <dbReference type="ARBA" id="ARBA00001954"/>
    </source>
</evidence>
<dbReference type="Pfam" id="PF00465">
    <property type="entry name" value="Fe-ADH"/>
    <property type="match status" value="1"/>
</dbReference>
<name>L0K7G4_HALHC</name>
<dbReference type="GO" id="GO:0004022">
    <property type="term" value="F:alcohol dehydrogenase (NAD+) activity"/>
    <property type="evidence" value="ECO:0007669"/>
    <property type="project" value="UniProtKB-UniRule"/>
</dbReference>
<feature type="domain" description="Aldehyde dehydrogenase" evidence="10">
    <location>
        <begin position="11"/>
        <end position="408"/>
    </location>
</feature>
<dbReference type="SUPFAM" id="SSF53720">
    <property type="entry name" value="ALDH-like"/>
    <property type="match status" value="1"/>
</dbReference>
<evidence type="ECO:0000256" key="5">
    <source>
        <dbReference type="ARBA" id="ARBA00023268"/>
    </source>
</evidence>
<dbReference type="GO" id="GO:0006066">
    <property type="term" value="P:alcohol metabolic process"/>
    <property type="evidence" value="ECO:0007669"/>
    <property type="project" value="InterPro"/>
</dbReference>
<comment type="cofactor">
    <cofactor evidence="1">
        <name>Fe(2+)</name>
        <dbReference type="ChEBI" id="CHEBI:29033"/>
    </cofactor>
</comment>
<dbReference type="GO" id="GO:0015976">
    <property type="term" value="P:carbon utilization"/>
    <property type="evidence" value="ECO:0007669"/>
    <property type="project" value="InterPro"/>
</dbReference>
<dbReference type="eggNOG" id="COG1454">
    <property type="taxonomic scope" value="Bacteria"/>
</dbReference>
<evidence type="ECO:0000256" key="6">
    <source>
        <dbReference type="ARBA" id="ARBA00035641"/>
    </source>
</evidence>
<evidence type="ECO:0000259" key="11">
    <source>
        <dbReference type="Pfam" id="PF00465"/>
    </source>
</evidence>
<dbReference type="CDD" id="cd08178">
    <property type="entry name" value="AAD_C"/>
    <property type="match status" value="1"/>
</dbReference>
<dbReference type="PROSITE" id="PS00913">
    <property type="entry name" value="ADH_IRON_1"/>
    <property type="match status" value="1"/>
</dbReference>
<dbReference type="GO" id="GO:0046872">
    <property type="term" value="F:metal ion binding"/>
    <property type="evidence" value="ECO:0007669"/>
    <property type="project" value="InterPro"/>
</dbReference>
<accession>L0K7G4</accession>
<evidence type="ECO:0000256" key="9">
    <source>
        <dbReference type="SAM" id="Coils"/>
    </source>
</evidence>
<keyword evidence="3" id="KW-0408">Iron</keyword>
<dbReference type="InterPro" id="IPR012079">
    <property type="entry name" value="Bifunc_Ald-ADH"/>
</dbReference>
<dbReference type="GO" id="GO:0008774">
    <property type="term" value="F:acetaldehyde dehydrogenase (acetylating) activity"/>
    <property type="evidence" value="ECO:0007669"/>
    <property type="project" value="UniProtKB-UniRule"/>
</dbReference>
<dbReference type="FunFam" id="3.40.50.1970:FF:000002">
    <property type="entry name" value="Aldehyde-alcohol dehydrogenase"/>
    <property type="match status" value="1"/>
</dbReference>
<dbReference type="Pfam" id="PF00171">
    <property type="entry name" value="Aldedh"/>
    <property type="match status" value="1"/>
</dbReference>
<organism evidence="13 14">
    <name type="scientific">Halobacteroides halobius (strain ATCC 35273 / DSM 5150 / MD-1)</name>
    <dbReference type="NCBI Taxonomy" id="748449"/>
    <lineage>
        <taxon>Bacteria</taxon>
        <taxon>Bacillati</taxon>
        <taxon>Bacillota</taxon>
        <taxon>Clostridia</taxon>
        <taxon>Halanaerobiales</taxon>
        <taxon>Halobacteroidaceae</taxon>
        <taxon>Halobacteroides</taxon>
    </lineage>
</organism>
<evidence type="ECO:0000256" key="3">
    <source>
        <dbReference type="ARBA" id="ARBA00023004"/>
    </source>
</evidence>
<dbReference type="InterPro" id="IPR015590">
    <property type="entry name" value="Aldehyde_DH_dom"/>
</dbReference>
<dbReference type="InterPro" id="IPR056798">
    <property type="entry name" value="ADH_Fe_C"/>
</dbReference>
<evidence type="ECO:0000256" key="7">
    <source>
        <dbReference type="ARBA" id="ARBA00035645"/>
    </source>
</evidence>
<dbReference type="HOGENOM" id="CLU_007207_1_0_9"/>
<dbReference type="PIRSF" id="PIRSF000111">
    <property type="entry name" value="ALDH_ADH"/>
    <property type="match status" value="1"/>
</dbReference>
<dbReference type="InterPro" id="IPR016163">
    <property type="entry name" value="Ald_DH_C"/>
</dbReference>
<protein>
    <recommendedName>
        <fullName evidence="8">Aldehyde-alcohol dehydrogenase</fullName>
    </recommendedName>
</protein>
<dbReference type="Proteomes" id="UP000010880">
    <property type="component" value="Chromosome"/>
</dbReference>
<dbReference type="PANTHER" id="PTHR11496:SF83">
    <property type="entry name" value="HYDROXYACID-OXOACID TRANSHYDROGENASE, MITOCHONDRIAL"/>
    <property type="match status" value="1"/>
</dbReference>
<evidence type="ECO:0000313" key="14">
    <source>
        <dbReference type="Proteomes" id="UP000010880"/>
    </source>
</evidence>
<dbReference type="RefSeq" id="WP_015325791.1">
    <property type="nucleotide sequence ID" value="NC_019978.1"/>
</dbReference>
<dbReference type="CDD" id="cd07122">
    <property type="entry name" value="ALDH_F20_ACDH"/>
    <property type="match status" value="1"/>
</dbReference>
<dbReference type="NCBIfam" id="NF010378">
    <property type="entry name" value="PRK13805.1"/>
    <property type="match status" value="1"/>
</dbReference>
<reference evidence="14" key="1">
    <citation type="submission" date="2012-02" db="EMBL/GenBank/DDBJ databases">
        <title>The complete genome of Halobacteroides halobius DSM 5150.</title>
        <authorList>
            <person name="Lucas S."/>
            <person name="Copeland A."/>
            <person name="Lapidus A."/>
            <person name="Glavina del Rio T."/>
            <person name="Dalin E."/>
            <person name="Tice H."/>
            <person name="Bruce D."/>
            <person name="Goodwin L."/>
            <person name="Pitluck S."/>
            <person name="Peters L."/>
            <person name="Mikhailova N."/>
            <person name="Gu W."/>
            <person name="Kyrpides N."/>
            <person name="Mavromatis K."/>
            <person name="Ivanova N."/>
            <person name="Brettin T."/>
            <person name="Detter J.C."/>
            <person name="Han C."/>
            <person name="Larimer F."/>
            <person name="Land M."/>
            <person name="Hauser L."/>
            <person name="Markowitz V."/>
            <person name="Cheng J.-F."/>
            <person name="Hugenholtz P."/>
            <person name="Woyke T."/>
            <person name="Wu D."/>
            <person name="Tindall B."/>
            <person name="Pomrenke H."/>
            <person name="Brambilla E."/>
            <person name="Klenk H.-P."/>
            <person name="Eisen J.A."/>
        </authorList>
    </citation>
    <scope>NUCLEOTIDE SEQUENCE [LARGE SCALE GENOMIC DNA]</scope>
    <source>
        <strain evidence="14">ATCC 35273 / DSM 5150 / MD-1</strain>
    </source>
</reference>
<dbReference type="Gene3D" id="3.40.50.1970">
    <property type="match status" value="1"/>
</dbReference>
<dbReference type="PANTHER" id="PTHR11496">
    <property type="entry name" value="ALCOHOL DEHYDROGENASE"/>
    <property type="match status" value="1"/>
</dbReference>
<keyword evidence="14" id="KW-1185">Reference proteome</keyword>
<dbReference type="eggNOG" id="COG1012">
    <property type="taxonomic scope" value="Bacteria"/>
</dbReference>
<dbReference type="PATRIC" id="fig|748449.3.peg.25"/>
<dbReference type="Gene3D" id="3.40.309.10">
    <property type="entry name" value="Aldehyde Dehydrogenase, Chain A, domain 2"/>
    <property type="match status" value="1"/>
</dbReference>
<feature type="domain" description="Alcohol dehydrogenase iron-type/glycerol dehydrogenase GldA" evidence="11">
    <location>
        <begin position="464"/>
        <end position="638"/>
    </location>
</feature>
<dbReference type="FunFam" id="1.20.1090.10:FF:000001">
    <property type="entry name" value="Aldehyde-alcohol dehydrogenase"/>
    <property type="match status" value="1"/>
</dbReference>
<evidence type="ECO:0000259" key="10">
    <source>
        <dbReference type="Pfam" id="PF00171"/>
    </source>
</evidence>
<dbReference type="OrthoDB" id="9804734at2"/>
<feature type="coiled-coil region" evidence="9">
    <location>
        <begin position="11"/>
        <end position="38"/>
    </location>
</feature>
<dbReference type="InterPro" id="IPR039697">
    <property type="entry name" value="Alcohol_dehydrogenase_Fe"/>
</dbReference>
<keyword evidence="4" id="KW-0520">NAD</keyword>
<proteinExistence type="inferred from homology"/>
<dbReference type="Gene3D" id="3.40.605.10">
    <property type="entry name" value="Aldehyde Dehydrogenase, Chain A, domain 1"/>
    <property type="match status" value="1"/>
</dbReference>
<dbReference type="InterPro" id="IPR034789">
    <property type="entry name" value="AAD_C"/>
</dbReference>
<comment type="similarity">
    <text evidence="6 8">In the N-terminal section; belongs to the aldehyde dehydrogenase family.</text>
</comment>
<dbReference type="KEGG" id="hhl:Halha_0037"/>
<keyword evidence="9" id="KW-0175">Coiled coil</keyword>
<gene>
    <name evidence="13" type="ordered locus">Halha_0037</name>
</gene>
<dbReference type="STRING" id="748449.Halha_0037"/>
<feature type="domain" description="Fe-containing alcohol dehydrogenase-like C-terminal" evidence="12">
    <location>
        <begin position="650"/>
        <end position="862"/>
    </location>
</feature>
<evidence type="ECO:0000256" key="4">
    <source>
        <dbReference type="ARBA" id="ARBA00023027"/>
    </source>
</evidence>
<dbReference type="EMBL" id="CP003359">
    <property type="protein sequence ID" value="AGB40063.1"/>
    <property type="molecule type" value="Genomic_DNA"/>
</dbReference>
<dbReference type="AlphaFoldDB" id="L0K7G4"/>
<dbReference type="InterPro" id="IPR016161">
    <property type="entry name" value="Ald_DH/histidinol_DH"/>
</dbReference>
<dbReference type="Pfam" id="PF25137">
    <property type="entry name" value="ADH_Fe_C"/>
    <property type="match status" value="1"/>
</dbReference>
<dbReference type="SUPFAM" id="SSF56796">
    <property type="entry name" value="Dehydroquinate synthase-like"/>
    <property type="match status" value="1"/>
</dbReference>
<sequence length="866" mass="94227">MAVQEKEVQHRSEAQEMVDGLISKAQKAQKELAQMNQEEIDQIVEEMVLAGVDKHIELAKLAVEDTGMGVYEDKIAKNIFSTEYIYNDIKDKKTVGVLEENKVEGTVKIAEPVGVIAGITPTTNPTSTTMFKALTALKAGNSIVFSFHPSALECSAKSAQILHDAAVKAGAPEGCISWISEPSLEATNALMKHDGVDMILATGGAGMVKAAYSSGTPALGVGPGNVPAYVEKSVNLKQAINDIVMSKSFDNGTICASEQAIILDKEIAEEAKGLLVQNHCYMLDEKEIKKVEEVAIDKERNAMSPEVVGQSATKIAQLAGIDVPKDTVVLVAPINGVGPDYPLSREKLSPILALIEVEDSDEGIQKAIEMTEFGGLGHSAVIHSNDDKVIEEFGNKLQVGRVIVNAPSALGGIGDIYNNFAPSLTLGCGTFGGNAVSENVTVDHLYNVKTVAKRKTERLWVKVPPEIYTEAGSLAKLADEEGKKAAIITDQVMVDLGYVDQVTEYLEEAGVDYRVFDEVEPDPSVETVMKGKDFIEEFGADTIIALGGGSPMDAAKGMWLFYEHPEAKFRDLKLRFADIKKRTYEFPNLGEKAKFIAVPTTSGTGSEVTAFAVITDKKNDIKYPLASYELTPDMAIIDSDLTMTVPASVTANTGIDVLTHAIEAYVATLSSDYTDALALQAIRMVFKYLPRAYKNGQQDREAREKMHNASCMAGIAFTNAFLGINHSLAHILGGKFHIPHGLANGVLMPHVIRYNAATPTKWAIFPNYRYHKADEEYAEIARNLGLEANTPEEGVENLVEAIKDLMKELDMPLTIADCDIEWSDFEEKISEMADVAFNDQCTPANPRKPRVSELEEIYKKAYGDRK</sequence>
<evidence type="ECO:0000256" key="2">
    <source>
        <dbReference type="ARBA" id="ARBA00023002"/>
    </source>
</evidence>
<evidence type="ECO:0000313" key="13">
    <source>
        <dbReference type="EMBL" id="AGB40063.1"/>
    </source>
</evidence>
<comment type="similarity">
    <text evidence="7 8">In the C-terminal section; belongs to the iron-containing alcohol dehydrogenase family.</text>
</comment>
<dbReference type="InterPro" id="IPR018211">
    <property type="entry name" value="ADH_Fe_CS"/>
</dbReference>
<dbReference type="InterPro" id="IPR001670">
    <property type="entry name" value="ADH_Fe/GldA"/>
</dbReference>
<evidence type="ECO:0000256" key="8">
    <source>
        <dbReference type="PIRNR" id="PIRNR000111"/>
    </source>
</evidence>
<keyword evidence="5" id="KW-0511">Multifunctional enzyme</keyword>
<keyword evidence="2 8" id="KW-0560">Oxidoreductase</keyword>
<evidence type="ECO:0000259" key="12">
    <source>
        <dbReference type="Pfam" id="PF25137"/>
    </source>
</evidence>